<dbReference type="InterPro" id="IPR006685">
    <property type="entry name" value="MscS_channel_2nd"/>
</dbReference>
<dbReference type="Pfam" id="PF00924">
    <property type="entry name" value="MS_channel_2nd"/>
    <property type="match status" value="1"/>
</dbReference>
<dbReference type="InterPro" id="IPR010920">
    <property type="entry name" value="LSM_dom_sf"/>
</dbReference>
<dbReference type="PANTHER" id="PTHR30414">
    <property type="entry name" value="MINICONDUCTANCE MECHANOSENSITIVE CHANNEL YBDG"/>
    <property type="match status" value="1"/>
</dbReference>
<evidence type="ECO:0000256" key="2">
    <source>
        <dbReference type="ARBA" id="ARBA00022692"/>
    </source>
</evidence>
<dbReference type="PANTHER" id="PTHR30414:SF0">
    <property type="entry name" value="MINICONDUCTANCE MECHANOSENSITIVE CHANNEL YBDG"/>
    <property type="match status" value="1"/>
</dbReference>
<dbReference type="InterPro" id="IPR023408">
    <property type="entry name" value="MscS_beta-dom_sf"/>
</dbReference>
<comment type="subcellular location">
    <subcellularLocation>
        <location evidence="1">Membrane</location>
    </subcellularLocation>
</comment>
<evidence type="ECO:0000256" key="1">
    <source>
        <dbReference type="ARBA" id="ARBA00004370"/>
    </source>
</evidence>
<dbReference type="Proteomes" id="UP000825381">
    <property type="component" value="Chromosome"/>
</dbReference>
<keyword evidence="4 5" id="KW-0472">Membrane</keyword>
<feature type="transmembrane region" description="Helical" evidence="5">
    <location>
        <begin position="144"/>
        <end position="163"/>
    </location>
</feature>
<gene>
    <name evidence="7" type="ORF">K1I41_09285</name>
</gene>
<proteinExistence type="predicted"/>
<evidence type="ECO:0000256" key="5">
    <source>
        <dbReference type="SAM" id="Phobius"/>
    </source>
</evidence>
<accession>A0ABX8V4J3</accession>
<dbReference type="EMBL" id="CP080429">
    <property type="protein sequence ID" value="QYJ67732.1"/>
    <property type="molecule type" value="Genomic_DNA"/>
</dbReference>
<evidence type="ECO:0000259" key="6">
    <source>
        <dbReference type="Pfam" id="PF00924"/>
    </source>
</evidence>
<name>A0ABX8V4J3_9FLAO</name>
<evidence type="ECO:0000256" key="4">
    <source>
        <dbReference type="ARBA" id="ARBA00023136"/>
    </source>
</evidence>
<evidence type="ECO:0000313" key="7">
    <source>
        <dbReference type="EMBL" id="QYJ67732.1"/>
    </source>
</evidence>
<feature type="transmembrane region" description="Helical" evidence="5">
    <location>
        <begin position="20"/>
        <end position="40"/>
    </location>
</feature>
<keyword evidence="3 5" id="KW-1133">Transmembrane helix</keyword>
<dbReference type="InterPro" id="IPR030192">
    <property type="entry name" value="YbdG"/>
</dbReference>
<dbReference type="RefSeq" id="WP_220640077.1">
    <property type="nucleotide sequence ID" value="NZ_CP080429.1"/>
</dbReference>
<reference evidence="7 8" key="1">
    <citation type="submission" date="2021-07" db="EMBL/GenBank/DDBJ databases">
        <title>Flavobacterium WSW3-B6 sp.nov, isolated from seaweed.</title>
        <authorList>
            <person name="Muhammad N."/>
            <person name="Ho H."/>
            <person name="Lee Y.-J."/>
            <person name="Nguyen T."/>
            <person name="Ho J."/>
            <person name="Kim S.-G."/>
        </authorList>
    </citation>
    <scope>NUCLEOTIDE SEQUENCE [LARGE SCALE GENOMIC DNA]</scope>
    <source>
        <strain evidence="7 8">WSW3-B6</strain>
    </source>
</reference>
<organism evidence="7 8">
    <name type="scientific">Flavobacterium litorale</name>
    <dbReference type="NCBI Taxonomy" id="2856519"/>
    <lineage>
        <taxon>Bacteria</taxon>
        <taxon>Pseudomonadati</taxon>
        <taxon>Bacteroidota</taxon>
        <taxon>Flavobacteriia</taxon>
        <taxon>Flavobacteriales</taxon>
        <taxon>Flavobacteriaceae</taxon>
        <taxon>Flavobacterium</taxon>
    </lineage>
</organism>
<keyword evidence="8" id="KW-1185">Reference proteome</keyword>
<feature type="transmembrane region" description="Helical" evidence="5">
    <location>
        <begin position="75"/>
        <end position="93"/>
    </location>
</feature>
<keyword evidence="2 5" id="KW-0812">Transmembrane</keyword>
<feature type="transmembrane region" description="Helical" evidence="5">
    <location>
        <begin position="105"/>
        <end position="123"/>
    </location>
</feature>
<evidence type="ECO:0000256" key="3">
    <source>
        <dbReference type="ARBA" id="ARBA00022989"/>
    </source>
</evidence>
<dbReference type="SUPFAM" id="SSF50182">
    <property type="entry name" value="Sm-like ribonucleoproteins"/>
    <property type="match status" value="1"/>
</dbReference>
<sequence length="415" mass="47866">MELLDWSYTFFKNLGFTDSAALYGKLAVNLIFVAIIAFILDLLSKKILIAAFDTFAKRTKTSFDDFLIENKTSKYVAHLVPLLFIFYALPIVLKDFLYWEHIFEKGVNISIIFLTLWIIKSSLNAVRDYLKTLPNYSDKPIDSYIQVIMIILWIFALVTIVMLMFDIALIKILGTFGAVSAVVLLIFKDTILGFVASIQVSVNDLVRIGDWITMEKYGADGDVIEINLATVKVRNFDNTTTTLPTYSLISDSFRNWRGMTNSGGRRIKRHVLIKANSVRFVSNEELEKFNQIQLIASYIDKRQADIEKYNARNSADKKVRINGRNLTNLGLFRKYITEYVERHPAINKDLTMMCRHLQPTEKGIPIEIYAFTSDKRWVNYEYIMADIFDHVIASVKYFDLEIFELPSNDIFVSED</sequence>
<protein>
    <submittedName>
        <fullName evidence="7">Mechanosensitive ion channel family protein</fullName>
    </submittedName>
</protein>
<feature type="domain" description="Mechanosensitive ion channel MscS" evidence="6">
    <location>
        <begin position="189"/>
        <end position="257"/>
    </location>
</feature>
<evidence type="ECO:0000313" key="8">
    <source>
        <dbReference type="Proteomes" id="UP000825381"/>
    </source>
</evidence>
<dbReference type="Gene3D" id="2.30.30.60">
    <property type="match status" value="1"/>
</dbReference>